<reference evidence="1 2" key="2">
    <citation type="journal article" date="2020" name="Cell Rep.">
        <title>Acquisition and Adaptation of Ultra-small Parasitic Reduced Genome Bacteria to Mammalian Hosts.</title>
        <authorList>
            <person name="McLean J.S."/>
            <person name="Bor B."/>
            <person name="Kerns K.A."/>
            <person name="Liu Q."/>
            <person name="To T.T."/>
            <person name="Solden L."/>
            <person name="Hendrickson E.L."/>
            <person name="Wrighton K."/>
            <person name="Shi W."/>
            <person name="He X."/>
        </authorList>
    </citation>
    <scope>NUCLEOTIDE SEQUENCE [LARGE SCALE GENOMIC DNA]</scope>
    <source>
        <strain evidence="1 2">TM7_KMM_G3_1_HOT_351</strain>
    </source>
</reference>
<gene>
    <name evidence="1" type="ORF">G3KMM_00035</name>
</gene>
<dbReference type="Proteomes" id="UP001191004">
    <property type="component" value="Unassembled WGS sequence"/>
</dbReference>
<name>A0ABY0FKM7_9BACT</name>
<dbReference type="InterPro" id="IPR045584">
    <property type="entry name" value="Pilin-like"/>
</dbReference>
<evidence type="ECO:0008006" key="3">
    <source>
        <dbReference type="Google" id="ProtNLM"/>
    </source>
</evidence>
<accession>A0ABY0FKM7</accession>
<sequence>MVKPKMLMYNKTMQKMRHRFGFTIIEVMLVLTISTALAMAILSTITTNIHRQRFLDSYTDLANYIRSAYSATINVQNPRLFTEDSGFSCTLNSLWDENGRLTTNTDTDNYPGRSRCAIYGKLITFGEKDPETGAPSTKVHMYDIIGRVYTGQMNIENSTGDNAINSLKAVAANVVTLRSAPGSCRVHFAGQESSYTPQWQARIEQTANQELLRGAIMIVRSPVSGTVHTYSYDQPGQTFDVGDLLEKLNRNAPNQSCETASLDQYRPYASSALLYGALGEVVSGTSNILEYELKDSRMQNKQDFTLCVSSDDIPLAPKRRRPIRIKADGNNSSAVQLVDIDSNDNPCQ</sequence>
<dbReference type="NCBIfam" id="TIGR02532">
    <property type="entry name" value="IV_pilin_GFxxxE"/>
    <property type="match status" value="1"/>
</dbReference>
<organism evidence="1 2">
    <name type="scientific">Candidatus Nanosyncoccus nanoralicus</name>
    <dbReference type="NCBI Taxonomy" id="2171996"/>
    <lineage>
        <taxon>Bacteria</taxon>
        <taxon>Candidatus Saccharimonadota</taxon>
        <taxon>Candidatus Nanosyncoccalia</taxon>
        <taxon>Candidatus Nanosyncoccales</taxon>
        <taxon>Candidatus Nanosyncoccaceae</taxon>
        <taxon>Candidatus Nanosyncoccus</taxon>
    </lineage>
</organism>
<dbReference type="EMBL" id="PRLL01000001">
    <property type="protein sequence ID" value="RYC73994.1"/>
    <property type="molecule type" value="Genomic_DNA"/>
</dbReference>
<dbReference type="InterPro" id="IPR012902">
    <property type="entry name" value="N_methyl_site"/>
</dbReference>
<comment type="caution">
    <text evidence="1">The sequence shown here is derived from an EMBL/GenBank/DDBJ whole genome shotgun (WGS) entry which is preliminary data.</text>
</comment>
<evidence type="ECO:0000313" key="2">
    <source>
        <dbReference type="Proteomes" id="UP001191004"/>
    </source>
</evidence>
<protein>
    <recommendedName>
        <fullName evidence="3">Type II secretion system protein</fullName>
    </recommendedName>
</protein>
<dbReference type="SUPFAM" id="SSF54523">
    <property type="entry name" value="Pili subunits"/>
    <property type="match status" value="1"/>
</dbReference>
<evidence type="ECO:0000313" key="1">
    <source>
        <dbReference type="EMBL" id="RYC73994.1"/>
    </source>
</evidence>
<proteinExistence type="predicted"/>
<dbReference type="Pfam" id="PF07963">
    <property type="entry name" value="N_methyl"/>
    <property type="match status" value="1"/>
</dbReference>
<keyword evidence="2" id="KW-1185">Reference proteome</keyword>
<reference evidence="1 2" key="1">
    <citation type="journal article" date="2018" name="bioRxiv">
        <title>Evidence of independent acquisition and adaption of ultra-small bacteria to human hosts across the highly diverse yet reduced genomes of the phylum Saccharibacteria.</title>
        <authorList>
            <person name="McLean J.S."/>
            <person name="Bor B."/>
            <person name="To T.T."/>
            <person name="Liu Q."/>
            <person name="Kearns K.A."/>
            <person name="Solden L.M."/>
            <person name="Wrighton K.C."/>
            <person name="He X."/>
            <person name="Shi W."/>
        </authorList>
    </citation>
    <scope>NUCLEOTIDE SEQUENCE [LARGE SCALE GENOMIC DNA]</scope>
    <source>
        <strain evidence="1 2">TM7_KMM_G3_1_HOT_351</strain>
    </source>
</reference>